<dbReference type="EMBL" id="CP033972">
    <property type="protein sequence ID" value="AZG47694.1"/>
    <property type="molecule type" value="Genomic_DNA"/>
</dbReference>
<comment type="subcellular location">
    <subcellularLocation>
        <location evidence="1">Secreted</location>
        <location evidence="1">Cell wall</location>
    </subcellularLocation>
</comment>
<dbReference type="PRINTS" id="PR00080">
    <property type="entry name" value="SDRFAMILY"/>
</dbReference>
<dbReference type="FunFam" id="3.40.50.720:FF:000173">
    <property type="entry name" value="3-oxoacyl-[acyl-carrier protein] reductase"/>
    <property type="match status" value="1"/>
</dbReference>
<name>A0A3G8JRB7_9ACTN</name>
<evidence type="ECO:0000259" key="8">
    <source>
        <dbReference type="SMART" id="SM00822"/>
    </source>
</evidence>
<evidence type="ECO:0000256" key="3">
    <source>
        <dbReference type="ARBA" id="ARBA00022512"/>
    </source>
</evidence>
<evidence type="ECO:0000256" key="6">
    <source>
        <dbReference type="ARBA" id="ARBA00047400"/>
    </source>
</evidence>
<dbReference type="PANTHER" id="PTHR42879">
    <property type="entry name" value="3-OXOACYL-(ACYL-CARRIER-PROTEIN) REDUCTASE"/>
    <property type="match status" value="1"/>
</dbReference>
<dbReference type="SUPFAM" id="SSF51735">
    <property type="entry name" value="NAD(P)-binding Rossmann-fold domains"/>
    <property type="match status" value="1"/>
</dbReference>
<dbReference type="GO" id="GO:0032787">
    <property type="term" value="P:monocarboxylic acid metabolic process"/>
    <property type="evidence" value="ECO:0007669"/>
    <property type="project" value="UniProtKB-ARBA"/>
</dbReference>
<keyword evidence="3" id="KW-0964">Secreted</keyword>
<evidence type="ECO:0000256" key="7">
    <source>
        <dbReference type="RuleBase" id="RU000363"/>
    </source>
</evidence>
<evidence type="ECO:0000313" key="10">
    <source>
        <dbReference type="Proteomes" id="UP000271469"/>
    </source>
</evidence>
<evidence type="ECO:0000256" key="2">
    <source>
        <dbReference type="ARBA" id="ARBA00006484"/>
    </source>
</evidence>
<dbReference type="SMART" id="SM00822">
    <property type="entry name" value="PKS_KR"/>
    <property type="match status" value="1"/>
</dbReference>
<evidence type="ECO:0000256" key="1">
    <source>
        <dbReference type="ARBA" id="ARBA00004191"/>
    </source>
</evidence>
<dbReference type="GO" id="GO:0004316">
    <property type="term" value="F:3-oxoacyl-[acyl-carrier-protein] reductase (NADPH) activity"/>
    <property type="evidence" value="ECO:0007669"/>
    <property type="project" value="UniProtKB-EC"/>
</dbReference>
<protein>
    <recommendedName>
        <fullName evidence="5">3-oxoacyl-[acyl-carrier-protein] reductase MabA</fullName>
    </recommendedName>
</protein>
<dbReference type="Pfam" id="PF00106">
    <property type="entry name" value="adh_short"/>
    <property type="match status" value="1"/>
</dbReference>
<keyword evidence="10" id="KW-1185">Reference proteome</keyword>
<dbReference type="AlphaFoldDB" id="A0A3G8JRB7"/>
<evidence type="ECO:0000313" key="9">
    <source>
        <dbReference type="EMBL" id="AZG47694.1"/>
    </source>
</evidence>
<dbReference type="InterPro" id="IPR057326">
    <property type="entry name" value="KR_dom"/>
</dbReference>
<proteinExistence type="inferred from homology"/>
<dbReference type="InterPro" id="IPR020904">
    <property type="entry name" value="Sc_DH/Rdtase_CS"/>
</dbReference>
<dbReference type="PROSITE" id="PS00061">
    <property type="entry name" value="ADH_SHORT"/>
    <property type="match status" value="1"/>
</dbReference>
<dbReference type="PRINTS" id="PR00081">
    <property type="entry name" value="GDHRDH"/>
</dbReference>
<evidence type="ECO:0000256" key="5">
    <source>
        <dbReference type="ARBA" id="ARBA00040781"/>
    </source>
</evidence>
<dbReference type="InterPro" id="IPR050259">
    <property type="entry name" value="SDR"/>
</dbReference>
<keyword evidence="3" id="KW-0134">Cell wall</keyword>
<dbReference type="InterPro" id="IPR002347">
    <property type="entry name" value="SDR_fam"/>
</dbReference>
<reference evidence="9 10" key="1">
    <citation type="submission" date="2018-11" db="EMBL/GenBank/DDBJ databases">
        <title>Gordonia insulae sp. nov., isolated from an island soil.</title>
        <authorList>
            <person name="Kim Y.S."/>
            <person name="Kim S.B."/>
        </authorList>
    </citation>
    <scope>NUCLEOTIDE SEQUENCE [LARGE SCALE GENOMIC DNA]</scope>
    <source>
        <strain evidence="9 10">MMS17-SY073</strain>
    </source>
</reference>
<dbReference type="KEGG" id="gom:D7316_04306"/>
<comment type="similarity">
    <text evidence="2 7">Belongs to the short-chain dehydrogenases/reductases (SDR) family.</text>
</comment>
<accession>A0A3G8JRB7</accession>
<dbReference type="Gene3D" id="3.40.50.720">
    <property type="entry name" value="NAD(P)-binding Rossmann-like Domain"/>
    <property type="match status" value="1"/>
</dbReference>
<gene>
    <name evidence="9" type="primary">fabG_20</name>
    <name evidence="9" type="ORF">D7316_04306</name>
</gene>
<keyword evidence="4 9" id="KW-0560">Oxidoreductase</keyword>
<sequence>MTAPHRVAVVTGGGRGIGAAISRRLASDGFAVAVNYSSSPSDAQQVVDGITADGGSAVAIRADVSDPGQAANLIDTTTAELGAPTVLVNNAGMNIAGAARKQSPGDWDRVIGVNLSGAFYCAHAALSYMYENGWGRVIFVSSPSGGRRPSPGMSAYSAAKAGLVGMTRSMALEVARRGITVNTVMPGFVETDIISSGGANAAESLAAHWPRIPAESIASTISFLVSEEGGHVSGEEVGVWLGGPVGV</sequence>
<dbReference type="OrthoDB" id="286404at2"/>
<dbReference type="RefSeq" id="WP_124710012.1">
    <property type="nucleotide sequence ID" value="NZ_CP033972.1"/>
</dbReference>
<evidence type="ECO:0000256" key="4">
    <source>
        <dbReference type="ARBA" id="ARBA00023002"/>
    </source>
</evidence>
<feature type="domain" description="Ketoreductase" evidence="8">
    <location>
        <begin position="6"/>
        <end position="188"/>
    </location>
</feature>
<organism evidence="9 10">
    <name type="scientific">Gordonia insulae</name>
    <dbReference type="NCBI Taxonomy" id="2420509"/>
    <lineage>
        <taxon>Bacteria</taxon>
        <taxon>Bacillati</taxon>
        <taxon>Actinomycetota</taxon>
        <taxon>Actinomycetes</taxon>
        <taxon>Mycobacteriales</taxon>
        <taxon>Gordoniaceae</taxon>
        <taxon>Gordonia</taxon>
    </lineage>
</organism>
<dbReference type="Proteomes" id="UP000271469">
    <property type="component" value="Chromosome"/>
</dbReference>
<dbReference type="InterPro" id="IPR036291">
    <property type="entry name" value="NAD(P)-bd_dom_sf"/>
</dbReference>
<comment type="catalytic activity">
    <reaction evidence="6">
        <text>a (3R)-hydroxyacyl-[ACP] + NADP(+) = a 3-oxoacyl-[ACP] + NADPH + H(+)</text>
        <dbReference type="Rhea" id="RHEA:17397"/>
        <dbReference type="Rhea" id="RHEA-COMP:9916"/>
        <dbReference type="Rhea" id="RHEA-COMP:9945"/>
        <dbReference type="ChEBI" id="CHEBI:15378"/>
        <dbReference type="ChEBI" id="CHEBI:57783"/>
        <dbReference type="ChEBI" id="CHEBI:58349"/>
        <dbReference type="ChEBI" id="CHEBI:78776"/>
        <dbReference type="ChEBI" id="CHEBI:78827"/>
        <dbReference type="EC" id="1.1.1.100"/>
    </reaction>
    <physiologicalReaction direction="right-to-left" evidence="6">
        <dbReference type="Rhea" id="RHEA:17399"/>
    </physiologicalReaction>
</comment>
<dbReference type="PANTHER" id="PTHR42879:SF2">
    <property type="entry name" value="3-OXOACYL-[ACYL-CARRIER-PROTEIN] REDUCTASE FABG"/>
    <property type="match status" value="1"/>
</dbReference>